<name>A0A437AEV3_ARTFL</name>
<dbReference type="AlphaFoldDB" id="A0A437AEV3"/>
<feature type="compositionally biased region" description="Basic and acidic residues" evidence="1">
    <location>
        <begin position="419"/>
        <end position="430"/>
    </location>
</feature>
<evidence type="ECO:0000256" key="1">
    <source>
        <dbReference type="SAM" id="MobiDB-lite"/>
    </source>
</evidence>
<evidence type="ECO:0000313" key="3">
    <source>
        <dbReference type="Proteomes" id="UP000283090"/>
    </source>
</evidence>
<gene>
    <name evidence="2" type="ORF">DFL_000247</name>
</gene>
<dbReference type="Proteomes" id="UP000283090">
    <property type="component" value="Unassembled WGS sequence"/>
</dbReference>
<feature type="compositionally biased region" description="Acidic residues" evidence="1">
    <location>
        <begin position="313"/>
        <end position="322"/>
    </location>
</feature>
<feature type="compositionally biased region" description="Acidic residues" evidence="1">
    <location>
        <begin position="330"/>
        <end position="341"/>
    </location>
</feature>
<protein>
    <submittedName>
        <fullName evidence="2">Uncharacterized protein</fullName>
    </submittedName>
</protein>
<accession>A0A437AEV3</accession>
<keyword evidence="3" id="KW-1185">Reference proteome</keyword>
<sequence length="472" mass="53183">MAELIRKDQSCVLHQITDSIRLRDAQKKLHLNFKATVLIKIPHTAWLSPSSDKGKTLWRKLAVEGSRNILLDIKLLWKQDTFPEEWSHVSESLGRVLSKSQLWQRLGLSASLEIPSHDIIYITFTSPHHTTLSPALHLPTSSVRSIRWVFDFIPSATRPKSAGLQLDHIQPLFDECVNLFLNNKAGSLSLTGGLFVPGSSQQIRSSMASVETITSTLARYASQCDDYTLFKSRIKQIKDKIEHAGPIAERAIDLQKALSSQVYHQVLKALQGTRLGRKTHYRSGSFAENELLARPLEKFQDLFDGTRNMLSQDDSDDEGMLEEAERSDFEDLFEEEEDNYSDFEDLLEETRAIRQDTGDDMTPDSPTPARNSISQRGQSSGARNDYDMASECSDFGFTLLEDTCTTAPSQQYRTSPLANKDDEGYDRSADLEAPLTPVPSSSPIRNTLRALTTRPRSSQPFWENEESLVMLP</sequence>
<feature type="region of interest" description="Disordered" evidence="1">
    <location>
        <begin position="410"/>
        <end position="472"/>
    </location>
</feature>
<proteinExistence type="predicted"/>
<dbReference type="RefSeq" id="XP_067494774.1">
    <property type="nucleotide sequence ID" value="XM_067631261.1"/>
</dbReference>
<reference evidence="2 3" key="1">
    <citation type="submission" date="2019-01" db="EMBL/GenBank/DDBJ databases">
        <title>Intercellular communication is required for trap formation in the nematode-trapping fungus Duddingtonia flagrans.</title>
        <authorList>
            <person name="Youssar L."/>
            <person name="Wernet V."/>
            <person name="Hensel N."/>
            <person name="Hildebrandt H.-G."/>
            <person name="Fischer R."/>
        </authorList>
    </citation>
    <scope>NUCLEOTIDE SEQUENCE [LARGE SCALE GENOMIC DNA]</scope>
    <source>
        <strain evidence="2 3">CBS H-5679</strain>
    </source>
</reference>
<comment type="caution">
    <text evidence="2">The sequence shown here is derived from an EMBL/GenBank/DDBJ whole genome shotgun (WGS) entry which is preliminary data.</text>
</comment>
<feature type="region of interest" description="Disordered" evidence="1">
    <location>
        <begin position="307"/>
        <end position="341"/>
    </location>
</feature>
<organism evidence="2 3">
    <name type="scientific">Arthrobotrys flagrans</name>
    <name type="common">Nematode-trapping fungus</name>
    <name type="synonym">Trichothecium flagrans</name>
    <dbReference type="NCBI Taxonomy" id="97331"/>
    <lineage>
        <taxon>Eukaryota</taxon>
        <taxon>Fungi</taxon>
        <taxon>Dikarya</taxon>
        <taxon>Ascomycota</taxon>
        <taxon>Pezizomycotina</taxon>
        <taxon>Orbiliomycetes</taxon>
        <taxon>Orbiliales</taxon>
        <taxon>Orbiliaceae</taxon>
        <taxon>Arthrobotrys</taxon>
    </lineage>
</organism>
<feature type="region of interest" description="Disordered" evidence="1">
    <location>
        <begin position="355"/>
        <end position="387"/>
    </location>
</feature>
<dbReference type="EMBL" id="SAEB01000001">
    <property type="protein sequence ID" value="RVD89230.1"/>
    <property type="molecule type" value="Genomic_DNA"/>
</dbReference>
<evidence type="ECO:0000313" key="2">
    <source>
        <dbReference type="EMBL" id="RVD89230.1"/>
    </source>
</evidence>
<dbReference type="VEuPathDB" id="FungiDB:DFL_000247"/>
<dbReference type="OrthoDB" id="5324392at2759"/>
<dbReference type="GeneID" id="93582558"/>
<feature type="compositionally biased region" description="Polar residues" evidence="1">
    <location>
        <begin position="368"/>
        <end position="382"/>
    </location>
</feature>